<gene>
    <name evidence="1" type="ordered locus">Rta_25670</name>
</gene>
<dbReference type="RefSeq" id="WP_013901897.1">
    <property type="nucleotide sequence ID" value="NC_015677.1"/>
</dbReference>
<evidence type="ECO:0000313" key="1">
    <source>
        <dbReference type="EMBL" id="AEG93665.1"/>
    </source>
</evidence>
<evidence type="ECO:0000313" key="2">
    <source>
        <dbReference type="Proteomes" id="UP000008385"/>
    </source>
</evidence>
<keyword evidence="2" id="KW-1185">Reference proteome</keyword>
<dbReference type="KEGG" id="rta:Rta_25670"/>
<sequence length="46" mass="4938">MTPMAPRTRKLLAWGAVAAALAAVFALYTQPAVMVTLADQVWACFN</sequence>
<reference evidence="2" key="1">
    <citation type="submission" date="2006-01" db="EMBL/GenBank/DDBJ databases">
        <title>Genome of the cyst-dividing bacterium Ramlibacter tataouinensis.</title>
        <authorList>
            <person name="Barakat M."/>
            <person name="Ortet P."/>
            <person name="De Luca G."/>
            <person name="Jourlin-Castelli C."/>
            <person name="Ansaldi M."/>
            <person name="Py B."/>
            <person name="Fichant G."/>
            <person name="Coutinho P."/>
            <person name="Voulhoux R."/>
            <person name="Bastien O."/>
            <person name="Roy S."/>
            <person name="Marechal E."/>
            <person name="Henrissat B."/>
            <person name="Quentin Y."/>
            <person name="Noirot P."/>
            <person name="Filloux A."/>
            <person name="Mejean V."/>
            <person name="DuBow M."/>
            <person name="Barras F."/>
            <person name="Heulin T."/>
        </authorList>
    </citation>
    <scope>NUCLEOTIDE SEQUENCE [LARGE SCALE GENOMIC DNA]</scope>
    <source>
        <strain evidence="2">ATCC BAA-407 / DSM 14655 / LMG 21543 / TTB310</strain>
    </source>
</reference>
<dbReference type="EMBL" id="CP000245">
    <property type="protein sequence ID" value="AEG93665.1"/>
    <property type="molecule type" value="Genomic_DNA"/>
</dbReference>
<dbReference type="STRING" id="365046.Rta_25670"/>
<dbReference type="HOGENOM" id="CLU_211870_0_0_4"/>
<accession>F5Y2W9</accession>
<reference evidence="1 2" key="2">
    <citation type="journal article" date="2011" name="PLoS ONE">
        <title>The Cyst-Dividing Bacterium Ramlibacter tataouinensis TTB310 Genome Reveals a Well-Stocked Toolbox for Adaptation to a Desert Environment.</title>
        <authorList>
            <person name="De Luca G."/>
            <person name="Barakat M."/>
            <person name="Ortet P."/>
            <person name="Fochesato S."/>
            <person name="Jourlin-Castelli C."/>
            <person name="Ansaldi M."/>
            <person name="Py B."/>
            <person name="Fichant G."/>
            <person name="Coutinho P.M."/>
            <person name="Voulhoux R."/>
            <person name="Bastien O."/>
            <person name="Marechal E."/>
            <person name="Henrissat B."/>
            <person name="Quentin Y."/>
            <person name="Noirot P."/>
            <person name="Filloux A."/>
            <person name="Mejean V."/>
            <person name="Dubow M.S."/>
            <person name="Barras F."/>
            <person name="Barbe V."/>
            <person name="Weissenbach J."/>
            <person name="Mihalcescu I."/>
            <person name="Vermeglio A."/>
            <person name="Achouak W."/>
            <person name="Heulin T."/>
        </authorList>
    </citation>
    <scope>NUCLEOTIDE SEQUENCE [LARGE SCALE GENOMIC DNA]</scope>
    <source>
        <strain evidence="2">ATCC BAA-407 / DSM 14655 / LMG 21543 / TTB310</strain>
    </source>
</reference>
<proteinExistence type="predicted"/>
<organism evidence="1 2">
    <name type="scientific">Ramlibacter tataouinensis (strain ATCC BAA-407 / DSM 14655 / LMG 21543 / TTB310)</name>
    <dbReference type="NCBI Taxonomy" id="365046"/>
    <lineage>
        <taxon>Bacteria</taxon>
        <taxon>Pseudomonadati</taxon>
        <taxon>Pseudomonadota</taxon>
        <taxon>Betaproteobacteria</taxon>
        <taxon>Burkholderiales</taxon>
        <taxon>Comamonadaceae</taxon>
        <taxon>Ramlibacter</taxon>
    </lineage>
</organism>
<name>F5Y2W9_RAMTT</name>
<dbReference type="AlphaFoldDB" id="F5Y2W9"/>
<protein>
    <submittedName>
        <fullName evidence="1">Uncharacterized protein</fullName>
    </submittedName>
</protein>
<dbReference type="Proteomes" id="UP000008385">
    <property type="component" value="Chromosome"/>
</dbReference>